<dbReference type="GO" id="GO:0008270">
    <property type="term" value="F:zinc ion binding"/>
    <property type="evidence" value="ECO:0007669"/>
    <property type="project" value="UniProtKB-KW"/>
</dbReference>
<dbReference type="AlphaFoldDB" id="H2Y6R4"/>
<evidence type="ECO:0000256" key="8">
    <source>
        <dbReference type="ARBA" id="ARBA00022771"/>
    </source>
</evidence>
<dbReference type="InParanoid" id="H2Y6R4"/>
<evidence type="ECO:0000256" key="3">
    <source>
        <dbReference type="ARBA" id="ARBA00022443"/>
    </source>
</evidence>
<dbReference type="OMA" id="MMCNETY"/>
<dbReference type="SUPFAM" id="SSF50044">
    <property type="entry name" value="SH3-domain"/>
    <property type="match status" value="1"/>
</dbReference>
<proteinExistence type="predicted"/>
<evidence type="ECO:0000256" key="7">
    <source>
        <dbReference type="ARBA" id="ARBA00022737"/>
    </source>
</evidence>
<dbReference type="InterPro" id="IPR002110">
    <property type="entry name" value="Ankyrin_rpt"/>
</dbReference>
<sequence>MADRLSVIEFLAETKDDINSPTTSTFTSKMSLCRATIAALEESLDADRSALKKMKNGTKAMYNSGLGKRHLVTRQASLRTWEKLGSGAMYNSKEPEPDIGSAFLKLAVFTKELSSLFKNLVSNISNIIMFPLESLLKGDLKGVKGDMKRPFDKSWKEYDTKVKQVEREKRQLAKEAGMIRNEITGAEIAEEMEKERRMFQLQMCEVRGVVVNEIKTKKGVDLLQHLVEFYHAQDKFFTDGYKVIEHFRAYAEDLTSNLQSLRQAQEEERRQLVELKSVLKTSVSDENNSSGKGQANVYNLHQLQGNKELGTERSGFLMKRSEGLRKAWQKRKCIVVNGFLTMSHNNMNKPPVKLNLLTQLKLVSEDKKQFDLVAHNRTYRFMAEDENDAMACSGGRGLGRRGTNKNSGLKELTQSIIDEVRRLPGNERCCDCNAPEPTWLSTNLGVLLCIECSGIHRDMGVHVSRIQSITLDDLGTSELLLARSVGNDNFNDIMEDKLENEMKPTSHSNMEERKSFIRGKYMARRYVVHTCADDAACLADELGQAVRSCDVFSLVQLWAEGADLCCNLPGYDDGETALHVAVAMPNQDCSGAVLPLVDFLAQNIGGGMNKKTTSGNTALHLCAEMNQTECMKLLLRSKAKTDIENARGETALQVSRRMNNGGCVEILEQAASGKYRAIVHIDIDWNLTFNDEDDFISDDELDDKNLLPLPQPSSGLSPIKPLWLMKPPITTSFPSRRTTSTRIVSDPLRSASAPVPCPTCLLHPPVAPHPPRPPAHPPSSPPTSTPSNHQPTTQEALHEHRTPPHPVPHILQPHPPALIAPHTPHNPHQYRPSSTLKHSLSTKRPGTSSQTHKTPYFTPKTSQTPYITPKTSQTPYITPKTSQTPYITPKTTYITPKTSQTPYITPITHKTPYITPDTPQTPYIISPSSRTVAATFSTFHTHHNPGKSPPHPGKNPPSQPTGTKPLNINGGSPIVGKDAPLRTPPPAIHNPGMLIIHVPFPYHAGSKPGHPGSIEKSRSLPRTASPSELRGDVKHEAPVPLPRYGGSGPPGTARPKRVKAIYDCEADNQDELTFVENEIIVVTGVEDQEWWVGHVEHQPHRVGVFPVSFVHVLND</sequence>
<dbReference type="InterPro" id="IPR038508">
    <property type="entry name" value="ArfGAP_dom_sf"/>
</dbReference>
<dbReference type="SUPFAM" id="SSF50729">
    <property type="entry name" value="PH domain-like"/>
    <property type="match status" value="1"/>
</dbReference>
<organism evidence="19 20">
    <name type="scientific">Ciona savignyi</name>
    <name type="common">Pacific transparent sea squirt</name>
    <dbReference type="NCBI Taxonomy" id="51511"/>
    <lineage>
        <taxon>Eukaryota</taxon>
        <taxon>Metazoa</taxon>
        <taxon>Chordata</taxon>
        <taxon>Tunicata</taxon>
        <taxon>Ascidiacea</taxon>
        <taxon>Phlebobranchia</taxon>
        <taxon>Cionidae</taxon>
        <taxon>Ciona</taxon>
    </lineage>
</organism>
<dbReference type="InterPro" id="IPR037278">
    <property type="entry name" value="ARFGAP/RecO"/>
</dbReference>
<keyword evidence="11" id="KW-0472">Membrane</keyword>
<keyword evidence="4" id="KW-0343">GTPase activation</keyword>
<keyword evidence="20" id="KW-1185">Reference proteome</keyword>
<dbReference type="FunFam" id="1.10.220.150:FF:000009">
    <property type="entry name" value="stromal membrane-associated protein 1 isoform X1"/>
    <property type="match status" value="1"/>
</dbReference>
<evidence type="ECO:0000256" key="14">
    <source>
        <dbReference type="PROSITE-ProRule" id="PRU00288"/>
    </source>
</evidence>
<feature type="compositionally biased region" description="Low complexity" evidence="16">
    <location>
        <begin position="884"/>
        <end position="893"/>
    </location>
</feature>
<feature type="coiled-coil region" evidence="15">
    <location>
        <begin position="251"/>
        <end position="278"/>
    </location>
</feature>
<evidence type="ECO:0000256" key="11">
    <source>
        <dbReference type="ARBA" id="ARBA00023136"/>
    </source>
</evidence>
<dbReference type="SMART" id="SM00326">
    <property type="entry name" value="SH3"/>
    <property type="match status" value="1"/>
</dbReference>
<evidence type="ECO:0000256" key="9">
    <source>
        <dbReference type="ARBA" id="ARBA00022833"/>
    </source>
</evidence>
<accession>H2Y6R4</accession>
<dbReference type="Pfam" id="PF01412">
    <property type="entry name" value="ArfGap"/>
    <property type="match status" value="1"/>
</dbReference>
<dbReference type="PROSITE" id="PS50115">
    <property type="entry name" value="ARFGAP"/>
    <property type="match status" value="1"/>
</dbReference>
<dbReference type="InterPro" id="IPR001164">
    <property type="entry name" value="ArfGAP_dom"/>
</dbReference>
<dbReference type="GO" id="GO:0016020">
    <property type="term" value="C:membrane"/>
    <property type="evidence" value="ECO:0007669"/>
    <property type="project" value="UniProtKB-SubCell"/>
</dbReference>
<dbReference type="Pfam" id="PF00018">
    <property type="entry name" value="SH3_1"/>
    <property type="match status" value="1"/>
</dbReference>
<comment type="subcellular location">
    <subcellularLocation>
        <location evidence="2">Cytoplasm</location>
    </subcellularLocation>
    <subcellularLocation>
        <location evidence="1">Membrane</location>
    </subcellularLocation>
</comment>
<feature type="coiled-coil region" evidence="15">
    <location>
        <begin position="155"/>
        <end position="182"/>
    </location>
</feature>
<evidence type="ECO:0000313" key="19">
    <source>
        <dbReference type="Ensembl" id="ENSCSAVP00000001012.1"/>
    </source>
</evidence>
<dbReference type="FunCoup" id="H2Y6R4">
    <property type="interactions" value="102"/>
</dbReference>
<feature type="compositionally biased region" description="Pro residues" evidence="16">
    <location>
        <begin position="947"/>
        <end position="959"/>
    </location>
</feature>
<name>H2Y6R4_CIOSA</name>
<dbReference type="Ensembl" id="ENSCSAVT00000001023.1">
    <property type="protein sequence ID" value="ENSCSAVP00000001012.1"/>
    <property type="gene ID" value="ENSCSAVG00000000566.1"/>
</dbReference>
<feature type="compositionally biased region" description="Pro residues" evidence="16">
    <location>
        <begin position="765"/>
        <end position="784"/>
    </location>
</feature>
<dbReference type="FunFam" id="1.25.40.20:FF:000006">
    <property type="entry name" value="Arf-GAP with SH3 domain, ANK repeat and PH domain-containing protein 2"/>
    <property type="match status" value="1"/>
</dbReference>
<feature type="repeat" description="ANK" evidence="12">
    <location>
        <begin position="614"/>
        <end position="646"/>
    </location>
</feature>
<dbReference type="GO" id="GO:0005737">
    <property type="term" value="C:cytoplasm"/>
    <property type="evidence" value="ECO:0007669"/>
    <property type="project" value="UniProtKB-SubCell"/>
</dbReference>
<keyword evidence="9" id="KW-0862">Zinc</keyword>
<dbReference type="GeneTree" id="ENSGT00940000171062"/>
<evidence type="ECO:0000256" key="4">
    <source>
        <dbReference type="ARBA" id="ARBA00022468"/>
    </source>
</evidence>
<dbReference type="SUPFAM" id="SSF48403">
    <property type="entry name" value="Ankyrin repeat"/>
    <property type="match status" value="1"/>
</dbReference>
<reference evidence="19" key="2">
    <citation type="submission" date="2025-08" db="UniProtKB">
        <authorList>
            <consortium name="Ensembl"/>
        </authorList>
    </citation>
    <scope>IDENTIFICATION</scope>
</reference>
<feature type="domain" description="SH3" evidence="17">
    <location>
        <begin position="1053"/>
        <end position="1115"/>
    </location>
</feature>
<evidence type="ECO:0000256" key="1">
    <source>
        <dbReference type="ARBA" id="ARBA00004370"/>
    </source>
</evidence>
<dbReference type="SUPFAM" id="SSF103657">
    <property type="entry name" value="BAR/IMD domain-like"/>
    <property type="match status" value="1"/>
</dbReference>
<dbReference type="SMART" id="SM00105">
    <property type="entry name" value="ArfGap"/>
    <property type="match status" value="1"/>
</dbReference>
<reference evidence="20" key="1">
    <citation type="submission" date="2003-08" db="EMBL/GenBank/DDBJ databases">
        <authorList>
            <person name="Birren B."/>
            <person name="Nusbaum C."/>
            <person name="Abebe A."/>
            <person name="Abouelleil A."/>
            <person name="Adekoya E."/>
            <person name="Ait-zahra M."/>
            <person name="Allen N."/>
            <person name="Allen T."/>
            <person name="An P."/>
            <person name="Anderson M."/>
            <person name="Anderson S."/>
            <person name="Arachchi H."/>
            <person name="Armbruster J."/>
            <person name="Bachantsang P."/>
            <person name="Baldwin J."/>
            <person name="Barry A."/>
            <person name="Bayul T."/>
            <person name="Blitshsteyn B."/>
            <person name="Bloom T."/>
            <person name="Blye J."/>
            <person name="Boguslavskiy L."/>
            <person name="Borowsky M."/>
            <person name="Boukhgalter B."/>
            <person name="Brunache A."/>
            <person name="Butler J."/>
            <person name="Calixte N."/>
            <person name="Calvo S."/>
            <person name="Camarata J."/>
            <person name="Campo K."/>
            <person name="Chang J."/>
            <person name="Cheshatsang Y."/>
            <person name="Citroen M."/>
            <person name="Collymore A."/>
            <person name="Considine T."/>
            <person name="Cook A."/>
            <person name="Cooke P."/>
            <person name="Corum B."/>
            <person name="Cuomo C."/>
            <person name="David R."/>
            <person name="Dawoe T."/>
            <person name="Degray S."/>
            <person name="Dodge S."/>
            <person name="Dooley K."/>
            <person name="Dorje P."/>
            <person name="Dorjee K."/>
            <person name="Dorris L."/>
            <person name="Duffey N."/>
            <person name="Dupes A."/>
            <person name="Elkins T."/>
            <person name="Engels R."/>
            <person name="Erickson J."/>
            <person name="Farina A."/>
            <person name="Faro S."/>
            <person name="Ferreira P."/>
            <person name="Fischer H."/>
            <person name="Fitzgerald M."/>
            <person name="Foley K."/>
            <person name="Gage D."/>
            <person name="Galagan J."/>
            <person name="Gearin G."/>
            <person name="Gnerre S."/>
            <person name="Gnirke A."/>
            <person name="Goyette A."/>
            <person name="Graham J."/>
            <person name="Grandbois E."/>
            <person name="Gyaltsen K."/>
            <person name="Hafez N."/>
            <person name="Hagopian D."/>
            <person name="Hagos B."/>
            <person name="Hall J."/>
            <person name="Hatcher B."/>
            <person name="Heller A."/>
            <person name="Higgins H."/>
            <person name="Honan T."/>
            <person name="Horn A."/>
            <person name="Houde N."/>
            <person name="Hughes L."/>
            <person name="Hulme W."/>
            <person name="Husby E."/>
            <person name="Iliev I."/>
            <person name="Jaffe D."/>
            <person name="Jones C."/>
            <person name="Kamal M."/>
            <person name="Kamat A."/>
            <person name="Kamvysselis M."/>
            <person name="Karlsson E."/>
            <person name="Kells C."/>
            <person name="Kieu A."/>
            <person name="Kisner P."/>
            <person name="Kodira C."/>
            <person name="Kulbokas E."/>
            <person name="Labutti K."/>
            <person name="Lama D."/>
            <person name="Landers T."/>
            <person name="Leger J."/>
            <person name="Levine S."/>
            <person name="Lewis D."/>
            <person name="Lewis T."/>
            <person name="Lindblad-toh K."/>
            <person name="Liu X."/>
            <person name="Lokyitsang T."/>
            <person name="Lokyitsang Y."/>
            <person name="Lucien O."/>
            <person name="Lui A."/>
            <person name="Ma L.J."/>
            <person name="Mabbitt R."/>
            <person name="Macdonald J."/>
            <person name="Maclean C."/>
            <person name="Major J."/>
            <person name="Manning J."/>
            <person name="Marabella R."/>
            <person name="Maru K."/>
            <person name="Matthews C."/>
            <person name="Mauceli E."/>
            <person name="Mccarthy M."/>
            <person name="Mcdonough S."/>
            <person name="Mcghee T."/>
            <person name="Meldrim J."/>
            <person name="Meneus L."/>
            <person name="Mesirov J."/>
            <person name="Mihalev A."/>
            <person name="Mihova T."/>
            <person name="Mikkelsen T."/>
            <person name="Mlenga V."/>
            <person name="Moru K."/>
            <person name="Mozes J."/>
            <person name="Mulrain L."/>
            <person name="Munson G."/>
            <person name="Naylor J."/>
            <person name="Newes C."/>
            <person name="Nguyen C."/>
            <person name="Nguyen N."/>
            <person name="Nguyen T."/>
            <person name="Nicol R."/>
            <person name="Nielsen C."/>
            <person name="Nizzari M."/>
            <person name="Norbu C."/>
            <person name="Norbu N."/>
            <person name="O'donnell P."/>
            <person name="Okoawo O."/>
            <person name="O'leary S."/>
            <person name="Omotosho B."/>
            <person name="O'neill K."/>
            <person name="Osman S."/>
            <person name="Parker S."/>
            <person name="Perrin D."/>
            <person name="Phunkhang P."/>
            <person name="Piqani B."/>
            <person name="Purcell S."/>
            <person name="Rachupka T."/>
            <person name="Ramasamy U."/>
            <person name="Rameau R."/>
            <person name="Ray V."/>
            <person name="Raymond C."/>
            <person name="Retta R."/>
            <person name="Richardson S."/>
            <person name="Rise C."/>
            <person name="Rodriguez J."/>
            <person name="Rogers J."/>
            <person name="Rogov P."/>
            <person name="Rutman M."/>
            <person name="Schupbach R."/>
            <person name="Seaman C."/>
            <person name="Settipalli S."/>
            <person name="Sharpe T."/>
            <person name="Sheridan J."/>
            <person name="Sherpa N."/>
            <person name="Shi J."/>
            <person name="Smirnov S."/>
            <person name="Smith C."/>
            <person name="Sougnez C."/>
            <person name="Spencer B."/>
            <person name="Stalker J."/>
            <person name="Stange-thomann N."/>
            <person name="Stavropoulos S."/>
            <person name="Stetson K."/>
            <person name="Stone C."/>
            <person name="Stone S."/>
            <person name="Stubbs M."/>
            <person name="Talamas J."/>
            <person name="Tchuinga P."/>
            <person name="Tenzing P."/>
            <person name="Tesfaye S."/>
            <person name="Theodore J."/>
            <person name="Thoulutsang Y."/>
            <person name="Topham K."/>
            <person name="Towey S."/>
            <person name="Tsamla T."/>
            <person name="Tsomo N."/>
            <person name="Vallee D."/>
            <person name="Vassiliev H."/>
            <person name="Venkataraman V."/>
            <person name="Vinson J."/>
            <person name="Vo A."/>
            <person name="Wade C."/>
            <person name="Wang S."/>
            <person name="Wangchuk T."/>
            <person name="Wangdi T."/>
            <person name="Whittaker C."/>
            <person name="Wilkinson J."/>
            <person name="Wu Y."/>
            <person name="Wyman D."/>
            <person name="Yadav S."/>
            <person name="Yang S."/>
            <person name="Yang X."/>
            <person name="Yeager S."/>
            <person name="Yee E."/>
            <person name="Young G."/>
            <person name="Zainoun J."/>
            <person name="Zembeck L."/>
            <person name="Zimmer A."/>
            <person name="Zody M."/>
            <person name="Lander E."/>
        </authorList>
    </citation>
    <scope>NUCLEOTIDE SEQUENCE [LARGE SCALE GENOMIC DNA]</scope>
</reference>
<evidence type="ECO:0000256" key="15">
    <source>
        <dbReference type="SAM" id="Coils"/>
    </source>
</evidence>
<evidence type="ECO:0000313" key="20">
    <source>
        <dbReference type="Proteomes" id="UP000007875"/>
    </source>
</evidence>
<dbReference type="FunFam" id="2.30.30.40:FF:000012">
    <property type="entry name" value="Arf-GAP with SH3 domain, ANK repeat and PH domain-containing protein 2"/>
    <property type="match status" value="1"/>
</dbReference>
<dbReference type="Gene3D" id="1.10.220.150">
    <property type="entry name" value="Arf GTPase activating protein"/>
    <property type="match status" value="1"/>
</dbReference>
<dbReference type="SUPFAM" id="SSF57863">
    <property type="entry name" value="ArfGap/RecO-like zinc finger"/>
    <property type="match status" value="1"/>
</dbReference>
<dbReference type="InterPro" id="IPR001452">
    <property type="entry name" value="SH3_domain"/>
</dbReference>
<feature type="compositionally biased region" description="Low complexity" evidence="16">
    <location>
        <begin position="729"/>
        <end position="743"/>
    </location>
</feature>
<evidence type="ECO:0000256" key="6">
    <source>
        <dbReference type="ARBA" id="ARBA00022723"/>
    </source>
</evidence>
<dbReference type="InterPro" id="IPR011993">
    <property type="entry name" value="PH-like_dom_sf"/>
</dbReference>
<feature type="region of interest" description="Disordered" evidence="16">
    <location>
        <begin position="729"/>
        <end position="751"/>
    </location>
</feature>
<dbReference type="InterPro" id="IPR043593">
    <property type="entry name" value="ASAP"/>
</dbReference>
<dbReference type="CDD" id="cd07604">
    <property type="entry name" value="BAR_ASAPs"/>
    <property type="match status" value="1"/>
</dbReference>
<dbReference type="Proteomes" id="UP000007875">
    <property type="component" value="Unassembled WGS sequence"/>
</dbReference>
<dbReference type="PROSITE" id="PS50002">
    <property type="entry name" value="SH3"/>
    <property type="match status" value="1"/>
</dbReference>
<evidence type="ECO:0000259" key="17">
    <source>
        <dbReference type="PROSITE" id="PS50002"/>
    </source>
</evidence>
<dbReference type="InterPro" id="IPR036770">
    <property type="entry name" value="Ankyrin_rpt-contain_sf"/>
</dbReference>
<keyword evidence="3 13" id="KW-0728">SH3 domain</keyword>
<dbReference type="PROSITE" id="PS50297">
    <property type="entry name" value="ANK_REP_REGION"/>
    <property type="match status" value="1"/>
</dbReference>
<dbReference type="InterPro" id="IPR035836">
    <property type="entry name" value="ASAP1-like_SH3"/>
</dbReference>
<dbReference type="Gene3D" id="1.25.40.20">
    <property type="entry name" value="Ankyrin repeat-containing domain"/>
    <property type="match status" value="1"/>
</dbReference>
<evidence type="ECO:0000256" key="5">
    <source>
        <dbReference type="ARBA" id="ARBA00022490"/>
    </source>
</evidence>
<protein>
    <submittedName>
        <fullName evidence="19">Uncharacterized protein</fullName>
    </submittedName>
</protein>
<dbReference type="InterPro" id="IPR004148">
    <property type="entry name" value="BAR_dom"/>
</dbReference>
<dbReference type="PROSITE" id="PS50088">
    <property type="entry name" value="ANK_REPEAT"/>
    <property type="match status" value="1"/>
</dbReference>
<dbReference type="Gene3D" id="2.30.30.40">
    <property type="entry name" value="SH3 Domains"/>
    <property type="match status" value="1"/>
</dbReference>
<feature type="region of interest" description="Disordered" evidence="16">
    <location>
        <begin position="763"/>
        <end position="893"/>
    </location>
</feature>
<feature type="region of interest" description="Disordered" evidence="16">
    <location>
        <begin position="939"/>
        <end position="988"/>
    </location>
</feature>
<evidence type="ECO:0000256" key="16">
    <source>
        <dbReference type="SAM" id="MobiDB-lite"/>
    </source>
</evidence>
<evidence type="ECO:0000256" key="13">
    <source>
        <dbReference type="PROSITE-ProRule" id="PRU00192"/>
    </source>
</evidence>
<dbReference type="Gene3D" id="1.20.1270.60">
    <property type="entry name" value="Arfaptin homology (AH) domain/BAR domain"/>
    <property type="match status" value="1"/>
</dbReference>
<dbReference type="Pfam" id="PF12796">
    <property type="entry name" value="Ank_2"/>
    <property type="match status" value="1"/>
</dbReference>
<dbReference type="PANTHER" id="PTHR45854">
    <property type="entry name" value="ASAP FAMILY MEMBER"/>
    <property type="match status" value="1"/>
</dbReference>
<dbReference type="InterPro" id="IPR036028">
    <property type="entry name" value="SH3-like_dom_sf"/>
</dbReference>
<dbReference type="Pfam" id="PF16746">
    <property type="entry name" value="BAR_3"/>
    <property type="match status" value="1"/>
</dbReference>
<dbReference type="InterPro" id="IPR027267">
    <property type="entry name" value="AH/BAR_dom_sf"/>
</dbReference>
<keyword evidence="7" id="KW-0677">Repeat</keyword>
<dbReference type="STRING" id="51511.ENSCSAVP00000001012"/>
<dbReference type="PRINTS" id="PR00405">
    <property type="entry name" value="REVINTRACTNG"/>
</dbReference>
<dbReference type="eggNOG" id="KOG0521">
    <property type="taxonomic scope" value="Eukaryota"/>
</dbReference>
<feature type="domain" description="Arf-GAP" evidence="18">
    <location>
        <begin position="414"/>
        <end position="535"/>
    </location>
</feature>
<reference evidence="19" key="3">
    <citation type="submission" date="2025-09" db="UniProtKB">
        <authorList>
            <consortium name="Ensembl"/>
        </authorList>
    </citation>
    <scope>IDENTIFICATION</scope>
</reference>
<feature type="compositionally biased region" description="Polar residues" evidence="16">
    <location>
        <begin position="831"/>
        <end position="883"/>
    </location>
</feature>
<keyword evidence="10 12" id="KW-0040">ANK repeat</keyword>
<evidence type="ECO:0000256" key="2">
    <source>
        <dbReference type="ARBA" id="ARBA00004496"/>
    </source>
</evidence>
<feature type="region of interest" description="Disordered" evidence="16">
    <location>
        <begin position="1004"/>
        <end position="1054"/>
    </location>
</feature>
<keyword evidence="6" id="KW-0479">Metal-binding</keyword>
<evidence type="ECO:0000256" key="12">
    <source>
        <dbReference type="PROSITE-ProRule" id="PRU00023"/>
    </source>
</evidence>
<keyword evidence="5" id="KW-0963">Cytoplasm</keyword>
<evidence type="ECO:0000256" key="10">
    <source>
        <dbReference type="ARBA" id="ARBA00023043"/>
    </source>
</evidence>
<keyword evidence="15" id="KW-0175">Coiled coil</keyword>
<dbReference type="SMART" id="SM00248">
    <property type="entry name" value="ANK"/>
    <property type="match status" value="2"/>
</dbReference>
<dbReference type="Gene3D" id="1.25.40.950">
    <property type="match status" value="1"/>
</dbReference>
<evidence type="ECO:0000259" key="18">
    <source>
        <dbReference type="PROSITE" id="PS50115"/>
    </source>
</evidence>
<dbReference type="GO" id="GO:0005096">
    <property type="term" value="F:GTPase activator activity"/>
    <property type="evidence" value="ECO:0007669"/>
    <property type="project" value="UniProtKB-KW"/>
</dbReference>
<dbReference type="CDD" id="cd08834">
    <property type="entry name" value="ArfGap_ASAP"/>
    <property type="match status" value="1"/>
</dbReference>
<keyword evidence="8 14" id="KW-0863">Zinc-finger</keyword>
<dbReference type="Gene3D" id="2.30.29.30">
    <property type="entry name" value="Pleckstrin-homology domain (PH domain)/Phosphotyrosine-binding domain (PTB)"/>
    <property type="match status" value="1"/>
</dbReference>
<dbReference type="PANTHER" id="PTHR45854:SF3">
    <property type="entry name" value="ARFGAP WITH SH3 DOMAIN, ANK REPEAT AND PH DOMAIN-CONTAINING PROTEIN"/>
    <property type="match status" value="1"/>
</dbReference>
<dbReference type="CDD" id="cd11821">
    <property type="entry name" value="SH3_ASAP"/>
    <property type="match status" value="1"/>
</dbReference>
<feature type="compositionally biased region" description="Polar residues" evidence="16">
    <location>
        <begin position="960"/>
        <end position="970"/>
    </location>
</feature>